<dbReference type="SMART" id="SM00409">
    <property type="entry name" value="IG"/>
    <property type="match status" value="2"/>
</dbReference>
<comment type="subcellular location">
    <subcellularLocation>
        <location evidence="2">Secreted</location>
    </subcellularLocation>
</comment>
<dbReference type="GO" id="GO:0000272">
    <property type="term" value="P:polysaccharide catabolic process"/>
    <property type="evidence" value="ECO:0007669"/>
    <property type="project" value="UniProtKB-KW"/>
</dbReference>
<dbReference type="Pfam" id="PF07679">
    <property type="entry name" value="I-set"/>
    <property type="match status" value="1"/>
</dbReference>
<dbReference type="InterPro" id="IPR003599">
    <property type="entry name" value="Ig_sub"/>
</dbReference>
<evidence type="ECO:0000256" key="3">
    <source>
        <dbReference type="SAM" id="SignalP"/>
    </source>
</evidence>
<dbReference type="Proteomes" id="UP000078486">
    <property type="component" value="Unassembled WGS sequence"/>
</dbReference>
<dbReference type="InterPro" id="IPR012334">
    <property type="entry name" value="Pectin_lyas_fold"/>
</dbReference>
<feature type="chain" id="PRO_5008089038" description="Ig-like domain-containing protein" evidence="3">
    <location>
        <begin position="26"/>
        <end position="1782"/>
    </location>
</feature>
<dbReference type="GO" id="GO:0005576">
    <property type="term" value="C:extracellular region"/>
    <property type="evidence" value="ECO:0007669"/>
    <property type="project" value="UniProtKB-SubCell"/>
</dbReference>
<dbReference type="GO" id="GO:0030570">
    <property type="term" value="F:pectate lyase activity"/>
    <property type="evidence" value="ECO:0007669"/>
    <property type="project" value="InterPro"/>
</dbReference>
<dbReference type="PANTHER" id="PTHR31683:SF18">
    <property type="entry name" value="PECTATE LYASE 21-RELATED"/>
    <property type="match status" value="1"/>
</dbReference>
<dbReference type="SMART" id="SM00656">
    <property type="entry name" value="Amb_all"/>
    <property type="match status" value="1"/>
</dbReference>
<dbReference type="InterPro" id="IPR045032">
    <property type="entry name" value="PEL"/>
</dbReference>
<dbReference type="Gene3D" id="2.60.40.10">
    <property type="entry name" value="Immunoglobulins"/>
    <property type="match status" value="3"/>
</dbReference>
<dbReference type="InterPro" id="IPR043772">
    <property type="entry name" value="MBG_3"/>
</dbReference>
<dbReference type="RefSeq" id="WP_068770516.1">
    <property type="nucleotide sequence ID" value="NZ_CP109796.1"/>
</dbReference>
<comment type="similarity">
    <text evidence="2">Belongs to the polysaccharide lyase 1 family.</text>
</comment>
<comment type="caution">
    <text evidence="5">The sequence shown here is derived from an EMBL/GenBank/DDBJ whole genome shotgun (WGS) entry which is preliminary data.</text>
</comment>
<evidence type="ECO:0000313" key="5">
    <source>
        <dbReference type="EMBL" id="OAM89625.1"/>
    </source>
</evidence>
<feature type="domain" description="Ig-like" evidence="4">
    <location>
        <begin position="1167"/>
        <end position="1253"/>
    </location>
</feature>
<protein>
    <recommendedName>
        <fullName evidence="4">Ig-like domain-containing protein</fullName>
    </recommendedName>
</protein>
<organism evidence="5 6">
    <name type="scientific">Termitidicoccus mucosus</name>
    <dbReference type="NCBI Taxonomy" id="1184151"/>
    <lineage>
        <taxon>Bacteria</taxon>
        <taxon>Pseudomonadati</taxon>
        <taxon>Verrucomicrobiota</taxon>
        <taxon>Opitutia</taxon>
        <taxon>Opitutales</taxon>
        <taxon>Opitutaceae</taxon>
        <taxon>Termitidicoccus</taxon>
    </lineage>
</organism>
<dbReference type="CDD" id="cd00096">
    <property type="entry name" value="Ig"/>
    <property type="match status" value="1"/>
</dbReference>
<dbReference type="Pfam" id="PF00544">
    <property type="entry name" value="Pectate_lyase_4"/>
    <property type="match status" value="1"/>
</dbReference>
<dbReference type="PANTHER" id="PTHR31683">
    <property type="entry name" value="PECTATE LYASE 18-RELATED"/>
    <property type="match status" value="1"/>
</dbReference>
<dbReference type="InterPro" id="IPR013098">
    <property type="entry name" value="Ig_I-set"/>
</dbReference>
<dbReference type="Gene3D" id="2.60.120.200">
    <property type="match status" value="1"/>
</dbReference>
<dbReference type="InterPro" id="IPR036179">
    <property type="entry name" value="Ig-like_dom_sf"/>
</dbReference>
<dbReference type="STRING" id="1184151.AW736_12235"/>
<proteinExistence type="inferred from homology"/>
<keyword evidence="2" id="KW-0964">Secreted</keyword>
<dbReference type="InterPro" id="IPR013783">
    <property type="entry name" value="Ig-like_fold"/>
</dbReference>
<name>A0A178IK49_9BACT</name>
<reference evidence="5 6" key="1">
    <citation type="submission" date="2016-01" db="EMBL/GenBank/DDBJ databases">
        <title>High potential of lignocellulose degradation of a new Verrucomicrobia species.</title>
        <authorList>
            <person name="Wang Y."/>
            <person name="Shi Y."/>
            <person name="Qiu Z."/>
            <person name="Liu S."/>
            <person name="Yang H."/>
        </authorList>
    </citation>
    <scope>NUCLEOTIDE SEQUENCE [LARGE SCALE GENOMIC DNA]</scope>
    <source>
        <strain evidence="5 6">TSB47</strain>
    </source>
</reference>
<dbReference type="InterPro" id="IPR011050">
    <property type="entry name" value="Pectin_lyase_fold/virulence"/>
</dbReference>
<sequence length="1782" mass="188095">MKTLPFFSSPAVAAALLLLGGAAFADDVTVPLPSVQWNPIESGTSVPNTGTRDGFASLTGDTLLLRKATTTDFNTCAPGEFITADGTGPFGVGRALDFSAYTTTAGYPTVNADPALASPLAGITSGLNVGGATGFTFTLWYKLDTTFPGNTVYTSVLRNNSTDASTGAFDILFTNTGALRFNLAGTTANSAGSAAYIQAGVNTTLTQPGAWVFVAGTWDGTNGFTTLYYGTEALAVAKLRDGTVNTKGALRTSALVNVAYHNISTSGNNGRTLDGWMADIRLYSQVLTLEQLEKIRAGSSSSTVTTYLPTVKSWTDSALANDYTDAKVDAATASPAAGGTANDRLFHIAAAAARLWLLGGKTETAYADKAFYILNALNNQRQLGAWRISFQAKFSFAEACSILIQNGYGNPAFDDTFKAALKTMARDNLGPAEIADNNTGAFPAAGTVQALALWSDLDAGGAWTDYVKAQWASWTARHDTAENSLNYNKAFLTYSILMAKRAAGISGLDSAAMLADLDHAGTKAMVTRWRDQVAGDGAMPAYGDDGNGSPMPALDNWPLNFEWAAKRWNDPSFRWAANAVWRLTRNSTTREPMILLLLTYADEWGDLAVEPVQPATGSLLQTRNTVLAADEFDKIVLAPSRDSGAPFTVAEIHAHGWHSHTEQIGSISLYEHGNTVYLYGLGYNNRSSDHASMVLINPAGMPFPWRGYPENGVWYEAAIPTDRFPIITDASHPLYNGGGRRLIDTPLWRVEQHNPTESGHAWLSNYRLVAADGTETLLNPLTSASGWAGYLNATPADGPSGAPNTALRFDAGPQISQNSSTFITLPSSQRLNLSVLPAEHPFVKFWWKVDVPATSGLNPDDSIMAHRQDYYDGGEHMNGAIAWLQPFAPTTTAAKVETAAKGRYGAFTVDDYFTLGTKLTRRIVQLDDGTLVVHDTLLPDRDADGRNAGPVWQLDAGSQPVQVVPGVFDATGFFNTRSLARGTARLLVVMERAPGREFGSVRPPAPLWMNTNPYATYARSTLREGVPASFVTVLLPNDGATAASALAGRVRIQRNAPDSVVVQIDRPDAPTAQITLGANDAWSVDDIAVPQPAAVTLGDLIQAWDGDPKPVSVATDPAGLSAVVTYGEERSPAAPAEIGLYPVVAQINAPGYYGEVSGTLNIRAPSPFIMEQPLPRLAVAGDTVTFSVFASGAQPLVYQWQKSADNIIFNNIAATGTALAINNAQPSDAGFYRVIVSNTFGEDTSIGAELALAPAAFPAPRPDGYGTAATGGGGAPNILVSTESELREYAALENPAVLTLRGNIALSGGNLVVGSDKTIQGLDADATLSGGLQIGPGASNVIVRGLNISNPAPGAAGLAVTGATDVYVGHVSLFSGTDSPLVTIDATSDNITLAWSELYFTGTEGARSAMLAGVSGSTGPSHVSLHHNHWKDAGRDMPLAVNSRVHIYDNYFNAPGNLSTIAVGDGAEAVVEYNYFDSVNEPWLKTGTNAWLHAGNIDNIVSGGTSVMTSGTDLVFTPDYSYLMQSGSSLDTLIPANAGNTSGAASAAPAASVALAISGTEGALPDSVSFTLTSTLTGAQAVSYQWRRDNRPLAGETSASLHVDYARQNLSGAYVLQAALADGDIAVSNPKYITIGAPVPPRIITQPRPVDGPAQVITEWPVDLGNNVSLFIEATGDPVLKYQWQKRQRYNTTAWDNIPGATFPTLNLGNVTIDDGSVYRTVVVNNSGTATTSDFKLIVYNTDDPYRVGNSRGDGGGGALSPWCAAALALLAAARLRRKNNH</sequence>
<dbReference type="Pfam" id="PF18887">
    <property type="entry name" value="MBG_3"/>
    <property type="match status" value="1"/>
</dbReference>
<keyword evidence="6" id="KW-1185">Reference proteome</keyword>
<keyword evidence="2" id="KW-0119">Carbohydrate metabolism</keyword>
<evidence type="ECO:0000256" key="2">
    <source>
        <dbReference type="RuleBase" id="RU361173"/>
    </source>
</evidence>
<feature type="signal peptide" evidence="3">
    <location>
        <begin position="1"/>
        <end position="25"/>
    </location>
</feature>
<dbReference type="SUPFAM" id="SSF48726">
    <property type="entry name" value="Immunoglobulin"/>
    <property type="match status" value="2"/>
</dbReference>
<dbReference type="PROSITE" id="PS50835">
    <property type="entry name" value="IG_LIKE"/>
    <property type="match status" value="1"/>
</dbReference>
<dbReference type="EMBL" id="LRRQ01000085">
    <property type="protein sequence ID" value="OAM89625.1"/>
    <property type="molecule type" value="Genomic_DNA"/>
</dbReference>
<keyword evidence="2" id="KW-0624">Polysaccharide degradation</keyword>
<gene>
    <name evidence="5" type="ORF">AW736_12235</name>
</gene>
<dbReference type="InterPro" id="IPR013320">
    <property type="entry name" value="ConA-like_dom_sf"/>
</dbReference>
<dbReference type="Gene3D" id="2.160.20.10">
    <property type="entry name" value="Single-stranded right-handed beta-helix, Pectin lyase-like"/>
    <property type="match status" value="1"/>
</dbReference>
<evidence type="ECO:0000256" key="1">
    <source>
        <dbReference type="ARBA" id="ARBA00023239"/>
    </source>
</evidence>
<dbReference type="InterPro" id="IPR007110">
    <property type="entry name" value="Ig-like_dom"/>
</dbReference>
<dbReference type="SUPFAM" id="SSF51126">
    <property type="entry name" value="Pectin lyase-like"/>
    <property type="match status" value="1"/>
</dbReference>
<dbReference type="SUPFAM" id="SSF49899">
    <property type="entry name" value="Concanavalin A-like lectins/glucanases"/>
    <property type="match status" value="1"/>
</dbReference>
<keyword evidence="1 2" id="KW-0456">Lyase</keyword>
<keyword evidence="3" id="KW-0732">Signal</keyword>
<evidence type="ECO:0000259" key="4">
    <source>
        <dbReference type="PROSITE" id="PS50835"/>
    </source>
</evidence>
<dbReference type="OrthoDB" id="3179827at2"/>
<dbReference type="InterPro" id="IPR002022">
    <property type="entry name" value="Pec_lyase"/>
</dbReference>
<evidence type="ECO:0000313" key="6">
    <source>
        <dbReference type="Proteomes" id="UP000078486"/>
    </source>
</evidence>
<accession>A0A178IK49</accession>